<dbReference type="GO" id="GO:0047443">
    <property type="term" value="F:4-hydroxy-4-methyl-2-oxoglutarate aldolase activity"/>
    <property type="evidence" value="ECO:0007669"/>
    <property type="project" value="TreeGrafter"/>
</dbReference>
<evidence type="ECO:0000313" key="3">
    <source>
        <dbReference type="Proteomes" id="UP000037751"/>
    </source>
</evidence>
<dbReference type="EMBL" id="LGAV01000005">
    <property type="protein sequence ID" value="KOS13746.1"/>
    <property type="molecule type" value="Genomic_DNA"/>
</dbReference>
<dbReference type="SUPFAM" id="SSF89562">
    <property type="entry name" value="RraA-like"/>
    <property type="match status" value="1"/>
</dbReference>
<comment type="caution">
    <text evidence="2">The sequence shown here is derived from an EMBL/GenBank/DDBJ whole genome shotgun (WGS) entry which is preliminary data.</text>
</comment>
<feature type="binding site" evidence="1">
    <location>
        <position position="122"/>
    </location>
    <ligand>
        <name>Mg(2+)</name>
        <dbReference type="ChEBI" id="CHEBI:18420"/>
    </ligand>
</feature>
<dbReference type="Proteomes" id="UP000037751">
    <property type="component" value="Unassembled WGS sequence"/>
</dbReference>
<reference evidence="2 3" key="1">
    <citation type="submission" date="2015-07" db="EMBL/GenBank/DDBJ databases">
        <title>Draft Genome Sequence of Malassezia furfur CBS1878 and Malassezia pachydermatis CBS1879.</title>
        <authorList>
            <person name="Triana S."/>
            <person name="Ohm R."/>
            <person name="Gonzalez A."/>
            <person name="DeCock H."/>
            <person name="Restrepo S."/>
            <person name="Celis A."/>
        </authorList>
    </citation>
    <scope>NUCLEOTIDE SEQUENCE [LARGE SCALE GENOMIC DNA]</scope>
    <source>
        <strain evidence="2 3">CBS 1879</strain>
    </source>
</reference>
<organism evidence="2 3">
    <name type="scientific">Malassezia pachydermatis</name>
    <dbReference type="NCBI Taxonomy" id="77020"/>
    <lineage>
        <taxon>Eukaryota</taxon>
        <taxon>Fungi</taxon>
        <taxon>Dikarya</taxon>
        <taxon>Basidiomycota</taxon>
        <taxon>Ustilaginomycotina</taxon>
        <taxon>Malasseziomycetes</taxon>
        <taxon>Malasseziales</taxon>
        <taxon>Malasseziaceae</taxon>
        <taxon>Malassezia</taxon>
    </lineage>
</organism>
<dbReference type="STRING" id="77020.A0A0M8MJI7"/>
<name>A0A0M8MJI7_9BASI</name>
<proteinExistence type="predicted"/>
<feature type="binding site" evidence="1">
    <location>
        <begin position="99"/>
        <end position="102"/>
    </location>
    <ligand>
        <name>substrate</name>
    </ligand>
</feature>
<dbReference type="RefSeq" id="XP_017991378.1">
    <property type="nucleotide sequence ID" value="XM_018136216.1"/>
</dbReference>
<protein>
    <submittedName>
        <fullName evidence="2">Transferase like protein</fullName>
    </submittedName>
</protein>
<keyword evidence="2" id="KW-0808">Transferase</keyword>
<dbReference type="CDD" id="cd16841">
    <property type="entry name" value="RraA_family"/>
    <property type="match status" value="1"/>
</dbReference>
<dbReference type="InterPro" id="IPR036704">
    <property type="entry name" value="RraA/RraA-like_sf"/>
</dbReference>
<dbReference type="GO" id="GO:0046872">
    <property type="term" value="F:metal ion binding"/>
    <property type="evidence" value="ECO:0007669"/>
    <property type="project" value="UniProtKB-KW"/>
</dbReference>
<dbReference type="InterPro" id="IPR005493">
    <property type="entry name" value="RraA/RraA-like"/>
</dbReference>
<keyword evidence="1" id="KW-0460">Magnesium</keyword>
<dbReference type="GeneID" id="28728091"/>
<comment type="cofactor">
    <cofactor evidence="1">
        <name>Mg(2+)</name>
        <dbReference type="ChEBI" id="CHEBI:18420"/>
    </cofactor>
</comment>
<dbReference type="AlphaFoldDB" id="A0A0M8MJI7"/>
<dbReference type="GO" id="GO:0016740">
    <property type="term" value="F:transferase activity"/>
    <property type="evidence" value="ECO:0007669"/>
    <property type="project" value="UniProtKB-KW"/>
</dbReference>
<dbReference type="Pfam" id="PF03737">
    <property type="entry name" value="RraA-like"/>
    <property type="match status" value="1"/>
</dbReference>
<feature type="binding site" evidence="1">
    <location>
        <position position="121"/>
    </location>
    <ligand>
        <name>substrate</name>
    </ligand>
</feature>
<keyword evidence="1" id="KW-0479">Metal-binding</keyword>
<gene>
    <name evidence="2" type="ORF">Malapachy_1717</name>
</gene>
<accession>A0A0M8MJI7</accession>
<evidence type="ECO:0000256" key="1">
    <source>
        <dbReference type="PIRSR" id="PIRSR605493-1"/>
    </source>
</evidence>
<dbReference type="OrthoDB" id="1476984at2759"/>
<dbReference type="GO" id="GO:0008948">
    <property type="term" value="F:oxaloacetate decarboxylase activity"/>
    <property type="evidence" value="ECO:0007669"/>
    <property type="project" value="TreeGrafter"/>
</dbReference>
<dbReference type="VEuPathDB" id="FungiDB:Malapachy_1717"/>
<keyword evidence="3" id="KW-1185">Reference proteome</keyword>
<dbReference type="PANTHER" id="PTHR33254:SF4">
    <property type="entry name" value="4-HYDROXY-4-METHYL-2-OXOGLUTARATE ALDOLASE 3-RELATED"/>
    <property type="match status" value="1"/>
</dbReference>
<dbReference type="PANTHER" id="PTHR33254">
    <property type="entry name" value="4-HYDROXY-4-METHYL-2-OXOGLUTARATE ALDOLASE 3-RELATED"/>
    <property type="match status" value="1"/>
</dbReference>
<evidence type="ECO:0000313" key="2">
    <source>
        <dbReference type="EMBL" id="KOS13746.1"/>
    </source>
</evidence>
<dbReference type="Gene3D" id="3.50.30.40">
    <property type="entry name" value="Ribonuclease E inhibitor RraA/RraA-like"/>
    <property type="match status" value="1"/>
</dbReference>
<sequence>MSVSKSVLAKLSTFSSCEVADALIKLKLPHGGFLPGIDMYSPTHMSGSTSICGPAFTVKMVLQSDTEAPKPAKHFVDAAEPGSVMLVSSPATTRSAVWGGLMTARAQSLGVQGVVLDGRCRDLSEHRESKFPVFARGHSILGQSPFTRPSELQVPLEIADPTVGTDADGEPTFPPVTVYPGDILLADVDGVVSVPKDLAEQVVALATEGRRVDGLCMDDLRAGKGIKETFALHRGK</sequence>